<keyword evidence="4" id="KW-1185">Reference proteome</keyword>
<dbReference type="AlphaFoldDB" id="A0A494W8L4"/>
<dbReference type="GO" id="GO:0016787">
    <property type="term" value="F:hydrolase activity"/>
    <property type="evidence" value="ECO:0007669"/>
    <property type="project" value="UniProtKB-KW"/>
</dbReference>
<dbReference type="InterPro" id="IPR032466">
    <property type="entry name" value="Metal_Hydrolase"/>
</dbReference>
<feature type="domain" description="Amidohydrolase-related" evidence="2">
    <location>
        <begin position="113"/>
        <end position="371"/>
    </location>
</feature>
<organism evidence="3 4">
    <name type="scientific">Sphingobium amiense</name>
    <dbReference type="NCBI Taxonomy" id="135719"/>
    <lineage>
        <taxon>Bacteria</taxon>
        <taxon>Pseudomonadati</taxon>
        <taxon>Pseudomonadota</taxon>
        <taxon>Alphaproteobacteria</taxon>
        <taxon>Sphingomonadales</taxon>
        <taxon>Sphingomonadaceae</taxon>
        <taxon>Sphingobium</taxon>
    </lineage>
</organism>
<dbReference type="KEGG" id="sami:SAMIE_1002560"/>
<evidence type="ECO:0000256" key="1">
    <source>
        <dbReference type="SAM" id="SignalP"/>
    </source>
</evidence>
<keyword evidence="1" id="KW-0732">Signal</keyword>
<sequence>MKFRCLSIMAASLVLASCATLPRSAAAPAFYGEEDFAAVPKMDAHVHINIYDPAFLKLARDRGFAVLSINVDYPDFPALAEQAGVARRMKAAEPRLFDYATTFPMDGFGGAGWSDRTIAGIDAALAGGAVAVKIWKNVGMVARDTEGRRVFLDDPRFDPVIAHLAAAGVPLIAHQGEPRNCWLPLDRMTTLNDRNYYRDHPQYHMYLHPAEPSYEKLMEIRDRFVARHPDLAFDGAHLGSLEWSVDALAGFLDRHPGAVVDLAARMSNLQVQSQADRDKVRAFFIKYQDRLLYATDLTDNPPDDHAPAQNPPATGAFVAQAEAVWRADWRYLATPLVQHVDAIDADVAGLELPRTVIDKIYWSNARRFFRLSPDPAAVTGR</sequence>
<evidence type="ECO:0000313" key="4">
    <source>
        <dbReference type="Proteomes" id="UP000279959"/>
    </source>
</evidence>
<evidence type="ECO:0000259" key="2">
    <source>
        <dbReference type="Pfam" id="PF04909"/>
    </source>
</evidence>
<dbReference type="EMBL" id="AP018664">
    <property type="protein sequence ID" value="BBD96755.1"/>
    <property type="molecule type" value="Genomic_DNA"/>
</dbReference>
<feature type="signal peptide" evidence="1">
    <location>
        <begin position="1"/>
        <end position="25"/>
    </location>
</feature>
<protein>
    <submittedName>
        <fullName evidence="3">Amidohydrolase</fullName>
    </submittedName>
</protein>
<dbReference type="SUPFAM" id="SSF51556">
    <property type="entry name" value="Metallo-dependent hydrolases"/>
    <property type="match status" value="1"/>
</dbReference>
<dbReference type="Proteomes" id="UP000279959">
    <property type="component" value="Chromosome"/>
</dbReference>
<dbReference type="PROSITE" id="PS51257">
    <property type="entry name" value="PROKAR_LIPOPROTEIN"/>
    <property type="match status" value="1"/>
</dbReference>
<dbReference type="Gene3D" id="3.20.20.140">
    <property type="entry name" value="Metal-dependent hydrolases"/>
    <property type="match status" value="1"/>
</dbReference>
<dbReference type="InterPro" id="IPR006680">
    <property type="entry name" value="Amidohydro-rel"/>
</dbReference>
<keyword evidence="3" id="KW-0378">Hydrolase</keyword>
<accession>A0A494W8L4</accession>
<gene>
    <name evidence="3" type="ORF">SAMIE_1002560</name>
</gene>
<name>A0A494W8L4_9SPHN</name>
<reference evidence="3 4" key="1">
    <citation type="submission" date="2018-05" db="EMBL/GenBank/DDBJ databases">
        <title>Complete Genome Sequence of the Nonylphenol-Degrading Bacterium Sphingobium amiense DSM 16289T.</title>
        <authorList>
            <person name="Ootsuka M."/>
            <person name="Nishizawa T."/>
            <person name="Ohta H."/>
        </authorList>
    </citation>
    <scope>NUCLEOTIDE SEQUENCE [LARGE SCALE GENOMIC DNA]</scope>
    <source>
        <strain evidence="3 4">DSM 16289</strain>
    </source>
</reference>
<dbReference type="RefSeq" id="WP_066700849.1">
    <property type="nucleotide sequence ID" value="NZ_AP018664.1"/>
</dbReference>
<feature type="chain" id="PRO_5019727729" evidence="1">
    <location>
        <begin position="26"/>
        <end position="381"/>
    </location>
</feature>
<proteinExistence type="predicted"/>
<evidence type="ECO:0000313" key="3">
    <source>
        <dbReference type="EMBL" id="BBD96755.1"/>
    </source>
</evidence>
<dbReference type="Pfam" id="PF04909">
    <property type="entry name" value="Amidohydro_2"/>
    <property type="match status" value="1"/>
</dbReference>